<keyword evidence="1" id="KW-0809">Transit peptide</keyword>
<dbReference type="NCBIfam" id="TIGR03317">
    <property type="entry name" value="ygfZ_signature"/>
    <property type="match status" value="1"/>
</dbReference>
<gene>
    <name evidence="3" type="ORF">V6575_05030</name>
</gene>
<protein>
    <submittedName>
        <fullName evidence="3">Folate-binding protein</fullName>
    </submittedName>
</protein>
<dbReference type="Proteomes" id="UP001385499">
    <property type="component" value="Unassembled WGS sequence"/>
</dbReference>
<sequence>MSHLHYAILKNRSLIAIGGEEATHFLQNLVTCDLDQVQETGAGFGALLTPQGKILFDFLIAKTEDGYLLDTPRETLAEFSKRLTFYRLRAKVVIEALDDTMGVIASWHSTDTTISPAFSSLGVTISDPRLADLGNRHLGVIADMSKAMVLAGASEETPDVYARHRISLAVPESLSDYAYSDIFPHDADMDQLNGVSFSKGCYVGQEVVSRMQHRATARKRMILISSDALLPEAGATITADGKPVGTLGSSTQNGDRHLGIALVRLDKAKAAHDKGVSFICDNIDVKLDLPEWAKFTWPSDPADV</sequence>
<comment type="caution">
    <text evidence="3">The sequence shown here is derived from an EMBL/GenBank/DDBJ whole genome shotgun (WGS) entry which is preliminary data.</text>
</comment>
<dbReference type="EMBL" id="JBAKIA010000002">
    <property type="protein sequence ID" value="MEJ8473441.1"/>
    <property type="molecule type" value="Genomic_DNA"/>
</dbReference>
<evidence type="ECO:0000313" key="3">
    <source>
        <dbReference type="EMBL" id="MEJ8473441.1"/>
    </source>
</evidence>
<dbReference type="InterPro" id="IPR017703">
    <property type="entry name" value="YgfZ/GCV_T_CS"/>
</dbReference>
<dbReference type="PANTHER" id="PTHR22602:SF0">
    <property type="entry name" value="TRANSFERASE CAF17, MITOCHONDRIAL-RELATED"/>
    <property type="match status" value="1"/>
</dbReference>
<proteinExistence type="predicted"/>
<evidence type="ECO:0000313" key="4">
    <source>
        <dbReference type="Proteomes" id="UP001385499"/>
    </source>
</evidence>
<dbReference type="PANTHER" id="PTHR22602">
    <property type="entry name" value="TRANSFERASE CAF17, MITOCHONDRIAL-RELATED"/>
    <property type="match status" value="1"/>
</dbReference>
<feature type="domain" description="CAF17 C-terminal" evidence="2">
    <location>
        <begin position="218"/>
        <end position="294"/>
    </location>
</feature>
<accession>A0ABU8TH46</accession>
<dbReference type="PIRSF" id="PIRSF006487">
    <property type="entry name" value="GcvT"/>
    <property type="match status" value="1"/>
</dbReference>
<dbReference type="Gene3D" id="3.30.1360.120">
    <property type="entry name" value="Probable tRNA modification gtpase trme, domain 1"/>
    <property type="match status" value="1"/>
</dbReference>
<reference evidence="3 4" key="1">
    <citation type="submission" date="2024-02" db="EMBL/GenBank/DDBJ databases">
        <title>Roseibium algae sp. nov., isolated from marine alga (Grateloupia sp.), showing potential in myo-inositol conversion.</title>
        <authorList>
            <person name="Wang Y."/>
        </authorList>
    </citation>
    <scope>NUCLEOTIDE SEQUENCE [LARGE SCALE GENOMIC DNA]</scope>
    <source>
        <strain evidence="3 4">H3510</strain>
    </source>
</reference>
<evidence type="ECO:0000259" key="2">
    <source>
        <dbReference type="Pfam" id="PF25455"/>
    </source>
</evidence>
<dbReference type="Pfam" id="PF25455">
    <property type="entry name" value="Beta-barrel_CAF17_C"/>
    <property type="match status" value="1"/>
</dbReference>
<name>A0ABU8TH46_9HYPH</name>
<dbReference type="RefSeq" id="WP_340273020.1">
    <property type="nucleotide sequence ID" value="NZ_JBAKIA010000002.1"/>
</dbReference>
<evidence type="ECO:0000256" key="1">
    <source>
        <dbReference type="ARBA" id="ARBA00022946"/>
    </source>
</evidence>
<dbReference type="InterPro" id="IPR057460">
    <property type="entry name" value="CAF17_C"/>
</dbReference>
<dbReference type="InterPro" id="IPR027266">
    <property type="entry name" value="TrmE/GcvT-like"/>
</dbReference>
<dbReference type="SUPFAM" id="SSF103025">
    <property type="entry name" value="Folate-binding domain"/>
    <property type="match status" value="1"/>
</dbReference>
<keyword evidence="4" id="KW-1185">Reference proteome</keyword>
<dbReference type="InterPro" id="IPR045179">
    <property type="entry name" value="YgfZ/GcvT"/>
</dbReference>
<organism evidence="3 4">
    <name type="scientific">Roseibium algae</name>
    <dbReference type="NCBI Taxonomy" id="3123038"/>
    <lineage>
        <taxon>Bacteria</taxon>
        <taxon>Pseudomonadati</taxon>
        <taxon>Pseudomonadota</taxon>
        <taxon>Alphaproteobacteria</taxon>
        <taxon>Hyphomicrobiales</taxon>
        <taxon>Stappiaceae</taxon>
        <taxon>Roseibium</taxon>
    </lineage>
</organism>